<accession>A0AA43QZN6</accession>
<sequence>MHHCSTAHQQSDWPQHKGPCMAIKKATGRVNHEEATLRAQPGDGFFTPSGSEIFGPENVGHFWGIHETRPYMRARYALVEALLVVETYAAVDAAHVHIIDILRLCTSDNMGLRDRAPNLKLRLQGREAECYDFCKAWVVSLQGDFDGDEDNGFWDMRGGKEDGMKNPRGIFDGEFLQLGQAVSVTLIKVRLLQDMPALKTLQLSGLGKRVPVEIEAAVKEHLVVTSIIIGKRDIMKGVMTGMAEELESQIRLLIGAVAQDNKYFWPMLRSLGNDLRARPDYYSPRPFQEAQIQLMSSYDAWAETEGAFDVLEEMMNLAGESQQ</sequence>
<evidence type="ECO:0008006" key="3">
    <source>
        <dbReference type="Google" id="ProtNLM"/>
    </source>
</evidence>
<proteinExistence type="predicted"/>
<dbReference type="AlphaFoldDB" id="A0AA43QZN6"/>
<organism evidence="1 2">
    <name type="scientific">Ramalina farinacea</name>
    <dbReference type="NCBI Taxonomy" id="258253"/>
    <lineage>
        <taxon>Eukaryota</taxon>
        <taxon>Fungi</taxon>
        <taxon>Dikarya</taxon>
        <taxon>Ascomycota</taxon>
        <taxon>Pezizomycotina</taxon>
        <taxon>Lecanoromycetes</taxon>
        <taxon>OSLEUM clade</taxon>
        <taxon>Lecanoromycetidae</taxon>
        <taxon>Lecanorales</taxon>
        <taxon>Lecanorineae</taxon>
        <taxon>Ramalinaceae</taxon>
        <taxon>Ramalina</taxon>
    </lineage>
</organism>
<evidence type="ECO:0000313" key="2">
    <source>
        <dbReference type="Proteomes" id="UP001161017"/>
    </source>
</evidence>
<comment type="caution">
    <text evidence="1">The sequence shown here is derived from an EMBL/GenBank/DDBJ whole genome shotgun (WGS) entry which is preliminary data.</text>
</comment>
<protein>
    <recommendedName>
        <fullName evidence="3">Suppressor of anucleate metulae protein B</fullName>
    </recommendedName>
</protein>
<dbReference type="Proteomes" id="UP001161017">
    <property type="component" value="Unassembled WGS sequence"/>
</dbReference>
<reference evidence="1" key="1">
    <citation type="journal article" date="2023" name="Genome Biol. Evol.">
        <title>First Whole Genome Sequence and Flow Cytometry Genome Size Data for the Lichen-Forming Fungus Ramalina farinacea (Ascomycota).</title>
        <authorList>
            <person name="Llewellyn T."/>
            <person name="Mian S."/>
            <person name="Hill R."/>
            <person name="Leitch I.J."/>
            <person name="Gaya E."/>
        </authorList>
    </citation>
    <scope>NUCLEOTIDE SEQUENCE</scope>
    <source>
        <strain evidence="1">LIQ254RAFAR</strain>
    </source>
</reference>
<gene>
    <name evidence="1" type="ORF">OHK93_004993</name>
</gene>
<evidence type="ECO:0000313" key="1">
    <source>
        <dbReference type="EMBL" id="MDI1493205.1"/>
    </source>
</evidence>
<keyword evidence="2" id="KW-1185">Reference proteome</keyword>
<name>A0AA43QZN6_9LECA</name>
<dbReference type="EMBL" id="JAPUFD010000024">
    <property type="protein sequence ID" value="MDI1493205.1"/>
    <property type="molecule type" value="Genomic_DNA"/>
</dbReference>